<organism evidence="2 3">
    <name type="scientific">Racocetra fulgida</name>
    <dbReference type="NCBI Taxonomy" id="60492"/>
    <lineage>
        <taxon>Eukaryota</taxon>
        <taxon>Fungi</taxon>
        <taxon>Fungi incertae sedis</taxon>
        <taxon>Mucoromycota</taxon>
        <taxon>Glomeromycotina</taxon>
        <taxon>Glomeromycetes</taxon>
        <taxon>Diversisporales</taxon>
        <taxon>Gigasporaceae</taxon>
        <taxon>Racocetra</taxon>
    </lineage>
</organism>
<accession>A0A9N9J5L9</accession>
<sequence>FINLEELTTSEAAAKMIIEIDVHGVKIFTFLEKTKQEIQTLKEKINNSEQQYLIFFGQLKQEIVRLKLDELTPQFQNKKAELEELAQIAKNKAGDNLEAIVSLLLRTQASIIKRKKGNDSFAQDQLEAFRDILQSKLTSEELKTLLSKQIELTNSEEQLNKLQQIRDQQTAQILQTNR</sequence>
<protein>
    <submittedName>
        <fullName evidence="2">15391_t:CDS:1</fullName>
    </submittedName>
</protein>
<comment type="caution">
    <text evidence="2">The sequence shown here is derived from an EMBL/GenBank/DDBJ whole genome shotgun (WGS) entry which is preliminary data.</text>
</comment>
<dbReference type="Proteomes" id="UP000789396">
    <property type="component" value="Unassembled WGS sequence"/>
</dbReference>
<dbReference type="OrthoDB" id="2389120at2759"/>
<proteinExistence type="predicted"/>
<feature type="coiled-coil region" evidence="1">
    <location>
        <begin position="145"/>
        <end position="172"/>
    </location>
</feature>
<feature type="non-terminal residue" evidence="2">
    <location>
        <position position="178"/>
    </location>
</feature>
<dbReference type="EMBL" id="CAJVPZ010042275">
    <property type="protein sequence ID" value="CAG8763476.1"/>
    <property type="molecule type" value="Genomic_DNA"/>
</dbReference>
<dbReference type="AlphaFoldDB" id="A0A9N9J5L9"/>
<gene>
    <name evidence="2" type="ORF">RFULGI_LOCUS14494</name>
</gene>
<reference evidence="2" key="1">
    <citation type="submission" date="2021-06" db="EMBL/GenBank/DDBJ databases">
        <authorList>
            <person name="Kallberg Y."/>
            <person name="Tangrot J."/>
            <person name="Rosling A."/>
        </authorList>
    </citation>
    <scope>NUCLEOTIDE SEQUENCE</scope>
    <source>
        <strain evidence="2">IN212</strain>
    </source>
</reference>
<evidence type="ECO:0000313" key="3">
    <source>
        <dbReference type="Proteomes" id="UP000789396"/>
    </source>
</evidence>
<name>A0A9N9J5L9_9GLOM</name>
<evidence type="ECO:0000256" key="1">
    <source>
        <dbReference type="SAM" id="Coils"/>
    </source>
</evidence>
<keyword evidence="3" id="KW-1185">Reference proteome</keyword>
<keyword evidence="1" id="KW-0175">Coiled coil</keyword>
<evidence type="ECO:0000313" key="2">
    <source>
        <dbReference type="EMBL" id="CAG8763476.1"/>
    </source>
</evidence>